<proteinExistence type="inferred from homology"/>
<comment type="similarity">
    <text evidence="2">Belongs to the EamA transporter family.</text>
</comment>
<feature type="transmembrane region" description="Helical" evidence="3">
    <location>
        <begin position="91"/>
        <end position="112"/>
    </location>
</feature>
<feature type="transmembrane region" description="Helical" evidence="3">
    <location>
        <begin position="37"/>
        <end position="53"/>
    </location>
</feature>
<feature type="transmembrane region" description="Helical" evidence="3">
    <location>
        <begin position="146"/>
        <end position="167"/>
    </location>
</feature>
<feature type="transmembrane region" description="Helical" evidence="3">
    <location>
        <begin position="242"/>
        <end position="261"/>
    </location>
</feature>
<feature type="domain" description="EamA" evidence="4">
    <location>
        <begin position="4"/>
        <end position="136"/>
    </location>
</feature>
<name>A0ABY6Z218_9BACL</name>
<accession>A0ABY6Z218</accession>
<dbReference type="PANTHER" id="PTHR22911">
    <property type="entry name" value="ACYL-MALONYL CONDENSING ENZYME-RELATED"/>
    <property type="match status" value="1"/>
</dbReference>
<dbReference type="InterPro" id="IPR037185">
    <property type="entry name" value="EmrE-like"/>
</dbReference>
<evidence type="ECO:0000256" key="3">
    <source>
        <dbReference type="SAM" id="Phobius"/>
    </source>
</evidence>
<dbReference type="Pfam" id="PF00892">
    <property type="entry name" value="EamA"/>
    <property type="match status" value="1"/>
</dbReference>
<evidence type="ECO:0000256" key="1">
    <source>
        <dbReference type="ARBA" id="ARBA00004127"/>
    </source>
</evidence>
<keyword evidence="6" id="KW-1185">Reference proteome</keyword>
<dbReference type="EMBL" id="CP104064">
    <property type="protein sequence ID" value="WAH36643.1"/>
    <property type="molecule type" value="Genomic_DNA"/>
</dbReference>
<evidence type="ECO:0000256" key="2">
    <source>
        <dbReference type="ARBA" id="ARBA00007362"/>
    </source>
</evidence>
<keyword evidence="3" id="KW-1133">Transmembrane helix</keyword>
<feature type="transmembrane region" description="Helical" evidence="3">
    <location>
        <begin position="212"/>
        <end position="235"/>
    </location>
</feature>
<protein>
    <submittedName>
        <fullName evidence="5">DMT family transporter</fullName>
    </submittedName>
</protein>
<keyword evidence="3" id="KW-0812">Transmembrane</keyword>
<feature type="transmembrane region" description="Helical" evidence="3">
    <location>
        <begin position="119"/>
        <end position="140"/>
    </location>
</feature>
<dbReference type="InterPro" id="IPR000620">
    <property type="entry name" value="EamA_dom"/>
</dbReference>
<evidence type="ECO:0000313" key="5">
    <source>
        <dbReference type="EMBL" id="WAH36643.1"/>
    </source>
</evidence>
<dbReference type="PANTHER" id="PTHR22911:SF137">
    <property type="entry name" value="SOLUTE CARRIER FAMILY 35 MEMBER G2-RELATED"/>
    <property type="match status" value="1"/>
</dbReference>
<evidence type="ECO:0000259" key="4">
    <source>
        <dbReference type="Pfam" id="PF00892"/>
    </source>
</evidence>
<dbReference type="RefSeq" id="WP_268044005.1">
    <property type="nucleotide sequence ID" value="NZ_CP104064.1"/>
</dbReference>
<comment type="subcellular location">
    <subcellularLocation>
        <location evidence="1">Endomembrane system</location>
        <topology evidence="1">Multi-pass membrane protein</topology>
    </subcellularLocation>
</comment>
<dbReference type="Proteomes" id="UP001164803">
    <property type="component" value="Chromosome"/>
</dbReference>
<organism evidence="5 6">
    <name type="scientific">Alicyclobacillus dauci</name>
    <dbReference type="NCBI Taxonomy" id="1475485"/>
    <lineage>
        <taxon>Bacteria</taxon>
        <taxon>Bacillati</taxon>
        <taxon>Bacillota</taxon>
        <taxon>Bacilli</taxon>
        <taxon>Bacillales</taxon>
        <taxon>Alicyclobacillaceae</taxon>
        <taxon>Alicyclobacillus</taxon>
    </lineage>
</organism>
<reference evidence="5" key="1">
    <citation type="submission" date="2022-08" db="EMBL/GenBank/DDBJ databases">
        <title>Alicyclobacillus dauci DSM2870, complete genome.</title>
        <authorList>
            <person name="Wang Q."/>
            <person name="Cai R."/>
            <person name="Wang Z."/>
        </authorList>
    </citation>
    <scope>NUCLEOTIDE SEQUENCE</scope>
    <source>
        <strain evidence="5">DSM 28700</strain>
    </source>
</reference>
<feature type="transmembrane region" description="Helical" evidence="3">
    <location>
        <begin position="267"/>
        <end position="287"/>
    </location>
</feature>
<sequence length="300" mass="33307">MPLYMLMMLVAGASYGFVSPLLRLSYAHGLSVQAMTDIQYVLAFVVLWIIALFRHKGASIRRSQWLLIVVIGICNAAVSYCYYRALTVLPASLGIILLFQFAWMTVVIDIIVKRRWPSLFKWIGLIVILIGTALAVGLKMSDWHHMPLWAVGLGLLSALAYALNLYLSEYNDPAVSPQVRSALVVTVATLLMFIPFPPGDMFHAMVTRPAAVFYWGGWVAFLSQILPTMLILISIPRIGGRMAGVLGTIELPTAVFGAWVIDQEAIAWSRWSGVILILFGIVISELVRSRHRKATPRHPA</sequence>
<keyword evidence="3" id="KW-0472">Membrane</keyword>
<feature type="transmembrane region" description="Helical" evidence="3">
    <location>
        <begin position="65"/>
        <end position="85"/>
    </location>
</feature>
<gene>
    <name evidence="5" type="ORF">NZD86_21110</name>
</gene>
<feature type="transmembrane region" description="Helical" evidence="3">
    <location>
        <begin position="179"/>
        <end position="197"/>
    </location>
</feature>
<evidence type="ECO:0000313" key="6">
    <source>
        <dbReference type="Proteomes" id="UP001164803"/>
    </source>
</evidence>
<dbReference type="SUPFAM" id="SSF103481">
    <property type="entry name" value="Multidrug resistance efflux transporter EmrE"/>
    <property type="match status" value="2"/>
</dbReference>